<accession>A0A7T2VTF6</accession>
<reference evidence="1" key="2">
    <citation type="submission" date="2022-09" db="EMBL/GenBank/DDBJ databases">
        <title>Aerococcus urinae taxonomy study.</title>
        <authorList>
            <person name="Christensen J."/>
            <person name="Senneby E."/>
        </authorList>
    </citation>
    <scope>NUCLEOTIDE SEQUENCE</scope>
    <source>
        <strain evidence="1">NLD-066-U95</strain>
    </source>
</reference>
<reference evidence="2 3" key="1">
    <citation type="submission" date="2020-12" db="EMBL/GenBank/DDBJ databases">
        <title>FDA dAtabase for Regulatory Grade micrObial Sequences (FDA-ARGOS): Supporting development and validation of Infectious Disease Dx tests.</title>
        <authorList>
            <person name="Sproer C."/>
            <person name="Gronow S."/>
            <person name="Severitt S."/>
            <person name="Schroder I."/>
            <person name="Tallon L."/>
            <person name="Sadzewicz L."/>
            <person name="Zhao X."/>
            <person name="Boylan J."/>
            <person name="Ott S."/>
            <person name="Bowen H."/>
            <person name="Vavikolanu K."/>
            <person name="Mehta A."/>
            <person name="Aluvathingal J."/>
            <person name="Nadendla S."/>
            <person name="Lowell S."/>
            <person name="Myers T."/>
            <person name="Yan Y."/>
            <person name="Sichtig H."/>
        </authorList>
    </citation>
    <scope>NUCLEOTIDE SEQUENCE [LARGE SCALE GENOMIC DNA]</scope>
    <source>
        <strain evidence="2 3">FDAARGOS_911</strain>
    </source>
</reference>
<dbReference type="RefSeq" id="WP_156417357.1">
    <property type="nucleotide sequence ID" value="NZ_CAJHLF010000006.1"/>
</dbReference>
<gene>
    <name evidence="2" type="ORF">I6G68_01060</name>
    <name evidence="1" type="ORF">ODY43_06335</name>
</gene>
<evidence type="ECO:0000313" key="2">
    <source>
        <dbReference type="EMBL" id="QPS01693.1"/>
    </source>
</evidence>
<protein>
    <submittedName>
        <fullName evidence="2">Uncharacterized protein</fullName>
    </submittedName>
</protein>
<dbReference type="EMBL" id="CP065662">
    <property type="protein sequence ID" value="QPS01693.1"/>
    <property type="molecule type" value="Genomic_DNA"/>
</dbReference>
<organism evidence="2 3">
    <name type="scientific">Aerococcus urinae</name>
    <dbReference type="NCBI Taxonomy" id="1376"/>
    <lineage>
        <taxon>Bacteria</taxon>
        <taxon>Bacillati</taxon>
        <taxon>Bacillota</taxon>
        <taxon>Bacilli</taxon>
        <taxon>Lactobacillales</taxon>
        <taxon>Aerococcaceae</taxon>
        <taxon>Aerococcus</taxon>
    </lineage>
</organism>
<dbReference type="AlphaFoldDB" id="A0A7T2VTF6"/>
<sequence>MRSKITEDVNKLKDEEVGSNIQVRAEAESDQLKTYDNVDDLLKALKVFD</sequence>
<proteinExistence type="predicted"/>
<name>A0A7T2VTF6_9LACT</name>
<dbReference type="Proteomes" id="UP001069145">
    <property type="component" value="Unassembled WGS sequence"/>
</dbReference>
<dbReference type="Proteomes" id="UP000594771">
    <property type="component" value="Chromosome"/>
</dbReference>
<dbReference type="EMBL" id="JAOTML010000006">
    <property type="protein sequence ID" value="MCY3053602.1"/>
    <property type="molecule type" value="Genomic_DNA"/>
</dbReference>
<dbReference type="GeneID" id="43502055"/>
<evidence type="ECO:0000313" key="4">
    <source>
        <dbReference type="Proteomes" id="UP001069145"/>
    </source>
</evidence>
<keyword evidence="4" id="KW-1185">Reference proteome</keyword>
<evidence type="ECO:0000313" key="3">
    <source>
        <dbReference type="Proteomes" id="UP000594771"/>
    </source>
</evidence>
<evidence type="ECO:0000313" key="1">
    <source>
        <dbReference type="EMBL" id="MCY3053602.1"/>
    </source>
</evidence>